<dbReference type="Gene3D" id="1.50.40.10">
    <property type="entry name" value="Mitochondrial carrier domain"/>
    <property type="match status" value="1"/>
</dbReference>
<keyword evidence="7" id="KW-0472">Membrane</keyword>
<dbReference type="SUPFAM" id="SSF103506">
    <property type="entry name" value="Mitochondrial carrier"/>
    <property type="match status" value="1"/>
</dbReference>
<dbReference type="EMBL" id="JADGKB010000011">
    <property type="protein sequence ID" value="KAJ3260415.1"/>
    <property type="molecule type" value="Genomic_DNA"/>
</dbReference>
<gene>
    <name evidence="8" type="ORF">HK103_000557</name>
</gene>
<organism evidence="8 9">
    <name type="scientific">Boothiomyces macroporosus</name>
    <dbReference type="NCBI Taxonomy" id="261099"/>
    <lineage>
        <taxon>Eukaryota</taxon>
        <taxon>Fungi</taxon>
        <taxon>Fungi incertae sedis</taxon>
        <taxon>Chytridiomycota</taxon>
        <taxon>Chytridiomycota incertae sedis</taxon>
        <taxon>Chytridiomycetes</taxon>
        <taxon>Rhizophydiales</taxon>
        <taxon>Terramycetaceae</taxon>
        <taxon>Boothiomyces</taxon>
    </lineage>
</organism>
<keyword evidence="4" id="KW-0812">Transmembrane</keyword>
<dbReference type="GO" id="GO:0006862">
    <property type="term" value="P:nucleotide transport"/>
    <property type="evidence" value="ECO:0007669"/>
    <property type="project" value="InterPro"/>
</dbReference>
<evidence type="ECO:0000256" key="6">
    <source>
        <dbReference type="ARBA" id="ARBA00022989"/>
    </source>
</evidence>
<dbReference type="Proteomes" id="UP001210925">
    <property type="component" value="Unassembled WGS sequence"/>
</dbReference>
<name>A0AAD5Y7E3_9FUNG</name>
<evidence type="ECO:0000256" key="4">
    <source>
        <dbReference type="ARBA" id="ARBA00022692"/>
    </source>
</evidence>
<comment type="subcellular location">
    <subcellularLocation>
        <location evidence="1">Membrane</location>
    </subcellularLocation>
</comment>
<comment type="similarity">
    <text evidence="2">Belongs to the mitochondrial carrier (TC 2.A.29) family.</text>
</comment>
<evidence type="ECO:0000313" key="9">
    <source>
        <dbReference type="Proteomes" id="UP001210925"/>
    </source>
</evidence>
<evidence type="ECO:0000256" key="2">
    <source>
        <dbReference type="ARBA" id="ARBA00006375"/>
    </source>
</evidence>
<keyword evidence="3" id="KW-0813">Transport</keyword>
<dbReference type="InterPro" id="IPR044712">
    <property type="entry name" value="SLC25A32-like"/>
</dbReference>
<keyword evidence="5" id="KW-0677">Repeat</keyword>
<accession>A0AAD5Y7E3</accession>
<dbReference type="GO" id="GO:0016020">
    <property type="term" value="C:membrane"/>
    <property type="evidence" value="ECO:0007669"/>
    <property type="project" value="UniProtKB-SubCell"/>
</dbReference>
<evidence type="ECO:0000256" key="7">
    <source>
        <dbReference type="ARBA" id="ARBA00023136"/>
    </source>
</evidence>
<dbReference type="PANTHER" id="PTHR45683">
    <property type="entry name" value="MITOCHONDRIAL NICOTINAMIDE ADENINE DINUCLEOTIDE TRANSPORTER 1-RELATED-RELATED"/>
    <property type="match status" value="1"/>
</dbReference>
<keyword evidence="9" id="KW-1185">Reference proteome</keyword>
<evidence type="ECO:0000256" key="1">
    <source>
        <dbReference type="ARBA" id="ARBA00004370"/>
    </source>
</evidence>
<dbReference type="InterPro" id="IPR023395">
    <property type="entry name" value="MCP_dom_sf"/>
</dbReference>
<reference evidence="8" key="1">
    <citation type="submission" date="2020-05" db="EMBL/GenBank/DDBJ databases">
        <title>Phylogenomic resolution of chytrid fungi.</title>
        <authorList>
            <person name="Stajich J.E."/>
            <person name="Amses K."/>
            <person name="Simmons R."/>
            <person name="Seto K."/>
            <person name="Myers J."/>
            <person name="Bonds A."/>
            <person name="Quandt C.A."/>
            <person name="Barry K."/>
            <person name="Liu P."/>
            <person name="Grigoriev I."/>
            <person name="Longcore J.E."/>
            <person name="James T.Y."/>
        </authorList>
    </citation>
    <scope>NUCLEOTIDE SEQUENCE</scope>
    <source>
        <strain evidence="8">PLAUS21</strain>
    </source>
</reference>
<comment type="caution">
    <text evidence="8">The sequence shown here is derived from an EMBL/GenBank/DDBJ whole genome shotgun (WGS) entry which is preliminary data.</text>
</comment>
<sequence length="383" mass="43990">MFGIAEEKLEGYELDTKPTFNFKFEEDTDWPTFFIEQLLQSILSTPLIVLETLSTVQIQKRNEEQHDFESIDGNTPVPLYFKRLEGWNVADSAKTIIDSEQEGWASLFKGNLTQGLFQSLYKLIQPTIEESVNDFFDVYEDVNPYTMVFSHIFTGTLLSPLELVRTRIIVQSNNHKRKKYYGPFHALFLIAQEERQSPHSSILSTFYSVKQLIPTALVYTISPLIRYGSVCFIEQELGLDTTFSPVFYKLAQICCLGVESLVMAPIELARKRLQAQRLDATTATTQQSLDSCIETCDRPYTGILDVLISVVKEEGPRKKGKSKNISQQDWQSVYGNVEQEKESNWKTLVGYGQGLTSLYRGFWPRYFSSLILFVSEEITKEDW</sequence>
<evidence type="ECO:0000256" key="5">
    <source>
        <dbReference type="ARBA" id="ARBA00022737"/>
    </source>
</evidence>
<evidence type="ECO:0008006" key="10">
    <source>
        <dbReference type="Google" id="ProtNLM"/>
    </source>
</evidence>
<evidence type="ECO:0000256" key="3">
    <source>
        <dbReference type="ARBA" id="ARBA00022448"/>
    </source>
</evidence>
<dbReference type="GO" id="GO:0055085">
    <property type="term" value="P:transmembrane transport"/>
    <property type="evidence" value="ECO:0007669"/>
    <property type="project" value="InterPro"/>
</dbReference>
<keyword evidence="6" id="KW-1133">Transmembrane helix</keyword>
<proteinExistence type="inferred from homology"/>
<dbReference type="AlphaFoldDB" id="A0AAD5Y7E3"/>
<evidence type="ECO:0000313" key="8">
    <source>
        <dbReference type="EMBL" id="KAJ3260415.1"/>
    </source>
</evidence>
<protein>
    <recommendedName>
        <fullName evidence="10">Mitochondrial carrier</fullName>
    </recommendedName>
</protein>